<dbReference type="EMBL" id="CM042889">
    <property type="protein sequence ID" value="KAI4319858.1"/>
    <property type="molecule type" value="Genomic_DNA"/>
</dbReference>
<proteinExistence type="predicted"/>
<reference evidence="2" key="1">
    <citation type="journal article" date="2023" name="Front. Plant Sci.">
        <title>Chromosomal-level genome assembly of Melastoma candidum provides insights into trichome evolution.</title>
        <authorList>
            <person name="Zhong Y."/>
            <person name="Wu W."/>
            <person name="Sun C."/>
            <person name="Zou P."/>
            <person name="Liu Y."/>
            <person name="Dai S."/>
            <person name="Zhou R."/>
        </authorList>
    </citation>
    <scope>NUCLEOTIDE SEQUENCE [LARGE SCALE GENOMIC DNA]</scope>
</reference>
<gene>
    <name evidence="1" type="ORF">MLD38_033408</name>
</gene>
<protein>
    <submittedName>
        <fullName evidence="1">Uncharacterized protein</fullName>
    </submittedName>
</protein>
<name>A0ACB9M6F8_9MYRT</name>
<evidence type="ECO:0000313" key="2">
    <source>
        <dbReference type="Proteomes" id="UP001057402"/>
    </source>
</evidence>
<accession>A0ACB9M6F8</accession>
<organism evidence="1 2">
    <name type="scientific">Melastoma candidum</name>
    <dbReference type="NCBI Taxonomy" id="119954"/>
    <lineage>
        <taxon>Eukaryota</taxon>
        <taxon>Viridiplantae</taxon>
        <taxon>Streptophyta</taxon>
        <taxon>Embryophyta</taxon>
        <taxon>Tracheophyta</taxon>
        <taxon>Spermatophyta</taxon>
        <taxon>Magnoliopsida</taxon>
        <taxon>eudicotyledons</taxon>
        <taxon>Gunneridae</taxon>
        <taxon>Pentapetalae</taxon>
        <taxon>rosids</taxon>
        <taxon>malvids</taxon>
        <taxon>Myrtales</taxon>
        <taxon>Melastomataceae</taxon>
        <taxon>Melastomatoideae</taxon>
        <taxon>Melastomateae</taxon>
        <taxon>Melastoma</taxon>
    </lineage>
</organism>
<comment type="caution">
    <text evidence="1">The sequence shown here is derived from an EMBL/GenBank/DDBJ whole genome shotgun (WGS) entry which is preliminary data.</text>
</comment>
<evidence type="ECO:0000313" key="1">
    <source>
        <dbReference type="EMBL" id="KAI4319858.1"/>
    </source>
</evidence>
<dbReference type="Proteomes" id="UP001057402">
    <property type="component" value="Chromosome 10"/>
</dbReference>
<sequence length="376" mass="41359">MNWVRGNTIGRGSAATVSLATCCSSGQTFAIKSAEVSRSESLRNEASILSMLGCPHVVGYRGCDITREEGHDGRLVFNLLLEYAPGGSLSDVIRKRSRLEEEEIVHYAREITTGLDCLHSRGIVHGDLKPTNVLIGVSDRAKIADFGCAKRVEETSARIGGTPMYMAPEAARGEEQGCPADIWALGCTIVEMATGRFPWAGVSDPVSAIHKIIYSDESPDIPGHLSPQAKDFLRCCLKRDSRERWTAGQLLNHRFLDQLNRHCATKQVEEFRLSPTSVMDWGTWEFVEASRESTAPSPGRAESWDDRIEKLTTGQQPLPSWCSEEDHEGWINAREEDSMEHADIVVGVGGGWLLEGVGICRNSTSVNIESTRSISR</sequence>
<keyword evidence="2" id="KW-1185">Reference proteome</keyword>